<reference evidence="3" key="1">
    <citation type="journal article" date="2023" name="Science">
        <title>Genome structures resolve the early diversification of teleost fishes.</title>
        <authorList>
            <person name="Parey E."/>
            <person name="Louis A."/>
            <person name="Montfort J."/>
            <person name="Bouchez O."/>
            <person name="Roques C."/>
            <person name="Iampietro C."/>
            <person name="Lluch J."/>
            <person name="Castinel A."/>
            <person name="Donnadieu C."/>
            <person name="Desvignes T."/>
            <person name="Floi Bucao C."/>
            <person name="Jouanno E."/>
            <person name="Wen M."/>
            <person name="Mejri S."/>
            <person name="Dirks R."/>
            <person name="Jansen H."/>
            <person name="Henkel C."/>
            <person name="Chen W.J."/>
            <person name="Zahm M."/>
            <person name="Cabau C."/>
            <person name="Klopp C."/>
            <person name="Thompson A.W."/>
            <person name="Robinson-Rechavi M."/>
            <person name="Braasch I."/>
            <person name="Lecointre G."/>
            <person name="Bobe J."/>
            <person name="Postlethwait J.H."/>
            <person name="Berthelot C."/>
            <person name="Roest Crollius H."/>
            <person name="Guiguen Y."/>
        </authorList>
    </citation>
    <scope>NUCLEOTIDE SEQUENCE</scope>
    <source>
        <strain evidence="3">WJC10195</strain>
    </source>
</reference>
<gene>
    <name evidence="3" type="ORF">SKAU_G00221320</name>
</gene>
<protein>
    <recommendedName>
        <fullName evidence="2">Ras/Rap GTPase-activating protein SynGAP-like PH domain-containing protein</fullName>
    </recommendedName>
</protein>
<dbReference type="EMBL" id="JAINUF010000007">
    <property type="protein sequence ID" value="KAJ8354565.1"/>
    <property type="molecule type" value="Genomic_DNA"/>
</dbReference>
<organism evidence="3 4">
    <name type="scientific">Synaphobranchus kaupii</name>
    <name type="common">Kaup's arrowtooth eel</name>
    <dbReference type="NCBI Taxonomy" id="118154"/>
    <lineage>
        <taxon>Eukaryota</taxon>
        <taxon>Metazoa</taxon>
        <taxon>Chordata</taxon>
        <taxon>Craniata</taxon>
        <taxon>Vertebrata</taxon>
        <taxon>Euteleostomi</taxon>
        <taxon>Actinopterygii</taxon>
        <taxon>Neopterygii</taxon>
        <taxon>Teleostei</taxon>
        <taxon>Anguilliformes</taxon>
        <taxon>Synaphobranchidae</taxon>
        <taxon>Synaphobranchus</taxon>
    </lineage>
</organism>
<feature type="region of interest" description="Disordered" evidence="1">
    <location>
        <begin position="32"/>
        <end position="65"/>
    </location>
</feature>
<accession>A0A9Q1FB01</accession>
<proteinExistence type="predicted"/>
<dbReference type="Pfam" id="PF25321">
    <property type="entry name" value="PH_RASGAP"/>
    <property type="match status" value="1"/>
</dbReference>
<feature type="domain" description="Ras/Rap GTPase-activating protein SynGAP-like PH" evidence="2">
    <location>
        <begin position="59"/>
        <end position="117"/>
    </location>
</feature>
<dbReference type="Proteomes" id="UP001152622">
    <property type="component" value="Chromosome 7"/>
</dbReference>
<dbReference type="OrthoDB" id="8954063at2759"/>
<comment type="caution">
    <text evidence="3">The sequence shown here is derived from an EMBL/GenBank/DDBJ whole genome shotgun (WGS) entry which is preliminary data.</text>
</comment>
<evidence type="ECO:0000256" key="1">
    <source>
        <dbReference type="SAM" id="MobiDB-lite"/>
    </source>
</evidence>
<dbReference type="AlphaFoldDB" id="A0A9Q1FB01"/>
<name>A0A9Q1FB01_SYNKA</name>
<evidence type="ECO:0000313" key="3">
    <source>
        <dbReference type="EMBL" id="KAJ8354565.1"/>
    </source>
</evidence>
<feature type="region of interest" description="Disordered" evidence="1">
    <location>
        <begin position="98"/>
        <end position="118"/>
    </location>
</feature>
<dbReference type="InterPro" id="IPR057606">
    <property type="entry name" value="SynGAP1-like_PH"/>
</dbReference>
<sequence>MRRCDRAFKMRQGKKGIAALISSEKAVGLAQLKHARSRRKSIANVKQPSMETPPSAPPQPFRQPSFLSRRLKGSIKRAKSQPKLERTSSFRHMILPRFRSADQERTRLMQSFKESHSP</sequence>
<keyword evidence="4" id="KW-1185">Reference proteome</keyword>
<evidence type="ECO:0000313" key="4">
    <source>
        <dbReference type="Proteomes" id="UP001152622"/>
    </source>
</evidence>
<feature type="compositionally biased region" description="Basic and acidic residues" evidence="1">
    <location>
        <begin position="99"/>
        <end position="118"/>
    </location>
</feature>
<evidence type="ECO:0000259" key="2">
    <source>
        <dbReference type="Pfam" id="PF25321"/>
    </source>
</evidence>